<sequence>MLKWIFVVLVLVAITVIGTIMIGRKGQENYDNAAKGNITRLSLIYLLLAIVLTAGVASYIHFYG</sequence>
<organism evidence="2 3">
    <name type="scientific">Bacillus manliponensis</name>
    <dbReference type="NCBI Taxonomy" id="574376"/>
    <lineage>
        <taxon>Bacteria</taxon>
        <taxon>Bacillati</taxon>
        <taxon>Bacillota</taxon>
        <taxon>Bacilli</taxon>
        <taxon>Bacillales</taxon>
        <taxon>Bacillaceae</taxon>
        <taxon>Bacillus</taxon>
        <taxon>Bacillus cereus group</taxon>
    </lineage>
</organism>
<name>A0A073K560_9BACI</name>
<dbReference type="EMBL" id="JOTN01000030">
    <property type="protein sequence ID" value="KEK17398.1"/>
    <property type="molecule type" value="Genomic_DNA"/>
</dbReference>
<dbReference type="RefSeq" id="WP_034643410.1">
    <property type="nucleotide sequence ID" value="NZ_CBCSJC010000016.1"/>
</dbReference>
<dbReference type="Proteomes" id="UP000027822">
    <property type="component" value="Unassembled WGS sequence"/>
</dbReference>
<dbReference type="STRING" id="574376.BAMA_15355"/>
<protein>
    <recommendedName>
        <fullName evidence="4">Group-specific protein</fullName>
    </recommendedName>
</protein>
<keyword evidence="1" id="KW-0812">Transmembrane</keyword>
<evidence type="ECO:0000256" key="1">
    <source>
        <dbReference type="SAM" id="Phobius"/>
    </source>
</evidence>
<evidence type="ECO:0000313" key="3">
    <source>
        <dbReference type="Proteomes" id="UP000027822"/>
    </source>
</evidence>
<evidence type="ECO:0000313" key="2">
    <source>
        <dbReference type="EMBL" id="KEK17398.1"/>
    </source>
</evidence>
<comment type="caution">
    <text evidence="2">The sequence shown here is derived from an EMBL/GenBank/DDBJ whole genome shotgun (WGS) entry which is preliminary data.</text>
</comment>
<reference evidence="2 3" key="1">
    <citation type="submission" date="2014-06" db="EMBL/GenBank/DDBJ databases">
        <title>Draft genome sequence of Bacillus manliponensis JCM 15802 (MCCC 1A00708).</title>
        <authorList>
            <person name="Lai Q."/>
            <person name="Liu Y."/>
            <person name="Shao Z."/>
        </authorList>
    </citation>
    <scope>NUCLEOTIDE SEQUENCE [LARGE SCALE GENOMIC DNA]</scope>
    <source>
        <strain evidence="2 3">JCM 15802</strain>
    </source>
</reference>
<keyword evidence="1" id="KW-1133">Transmembrane helix</keyword>
<proteinExistence type="predicted"/>
<feature type="transmembrane region" description="Helical" evidence="1">
    <location>
        <begin position="6"/>
        <end position="23"/>
    </location>
</feature>
<evidence type="ECO:0008006" key="4">
    <source>
        <dbReference type="Google" id="ProtNLM"/>
    </source>
</evidence>
<feature type="transmembrane region" description="Helical" evidence="1">
    <location>
        <begin position="43"/>
        <end position="62"/>
    </location>
</feature>
<dbReference type="AlphaFoldDB" id="A0A073K560"/>
<gene>
    <name evidence="2" type="ORF">BAMA_15355</name>
</gene>
<dbReference type="OrthoDB" id="2930540at2"/>
<dbReference type="eggNOG" id="ENOG5032A7E">
    <property type="taxonomic scope" value="Bacteria"/>
</dbReference>
<keyword evidence="3" id="KW-1185">Reference proteome</keyword>
<accession>A0A073K560</accession>
<keyword evidence="1" id="KW-0472">Membrane</keyword>